<feature type="transmembrane region" description="Helical" evidence="1">
    <location>
        <begin position="6"/>
        <end position="25"/>
    </location>
</feature>
<sequence>MQSWILITILFVCVLLLIAFGFALWNSKTKKNSNTPQTKIPNAQELLELLKAKDNTLESLSKHSQTACKFYERYMDECDDFDLEFVAILTAHKNVNAKLILEIERRFKTLNPARKTLLDKALTFGLGHR</sequence>
<evidence type="ECO:0000313" key="3">
    <source>
        <dbReference type="Proteomes" id="UP000700059"/>
    </source>
</evidence>
<keyword evidence="3" id="KW-1185">Reference proteome</keyword>
<keyword evidence="1" id="KW-1133">Transmembrane helix</keyword>
<name>A0ABS7JLK9_9HELI</name>
<accession>A0ABS7JLK9</accession>
<comment type="caution">
    <text evidence="2">The sequence shown here is derived from an EMBL/GenBank/DDBJ whole genome shotgun (WGS) entry which is preliminary data.</text>
</comment>
<dbReference type="RefSeq" id="WP_221531568.1">
    <property type="nucleotide sequence ID" value="NZ_JAIGYP010000002.1"/>
</dbReference>
<organism evidence="2 3">
    <name type="scientific">Helicobacter turcicus</name>
    <dbReference type="NCBI Taxonomy" id="2867412"/>
    <lineage>
        <taxon>Bacteria</taxon>
        <taxon>Pseudomonadati</taxon>
        <taxon>Campylobacterota</taxon>
        <taxon>Epsilonproteobacteria</taxon>
        <taxon>Campylobacterales</taxon>
        <taxon>Helicobacteraceae</taxon>
        <taxon>Helicobacter</taxon>
    </lineage>
</organism>
<keyword evidence="1" id="KW-0472">Membrane</keyword>
<gene>
    <name evidence="2" type="ORF">K4G57_02020</name>
</gene>
<evidence type="ECO:0000313" key="2">
    <source>
        <dbReference type="EMBL" id="MBX7490256.1"/>
    </source>
</evidence>
<dbReference type="EMBL" id="JAIGYQ010000002">
    <property type="protein sequence ID" value="MBX7490256.1"/>
    <property type="molecule type" value="Genomic_DNA"/>
</dbReference>
<protein>
    <recommendedName>
        <fullName evidence="4">Periplasmic protein</fullName>
    </recommendedName>
</protein>
<proteinExistence type="predicted"/>
<keyword evidence="1" id="KW-0812">Transmembrane</keyword>
<dbReference type="Proteomes" id="UP000700059">
    <property type="component" value="Unassembled WGS sequence"/>
</dbReference>
<evidence type="ECO:0000256" key="1">
    <source>
        <dbReference type="SAM" id="Phobius"/>
    </source>
</evidence>
<reference evidence="2 3" key="1">
    <citation type="submission" date="2021-08" db="EMBL/GenBank/DDBJ databases">
        <title>Helicobacter spp. isolated from feces of Anatolian Ground Squirrel (Spermophilus xanthoprymnus) in Turkey.</title>
        <authorList>
            <person name="Aydin F."/>
            <person name="Abay S."/>
            <person name="Kayman T."/>
            <person name="Karakaya E."/>
            <person name="Saticioglu I.B."/>
        </authorList>
    </citation>
    <scope>NUCLEOTIDE SEQUENCE [LARGE SCALE GENOMIC DNA]</scope>
    <source>
        <strain evidence="2 3">Faydin-H70</strain>
    </source>
</reference>
<evidence type="ECO:0008006" key="4">
    <source>
        <dbReference type="Google" id="ProtNLM"/>
    </source>
</evidence>